<evidence type="ECO:0000256" key="4">
    <source>
        <dbReference type="ARBA" id="ARBA00022723"/>
    </source>
</evidence>
<evidence type="ECO:0000256" key="8">
    <source>
        <dbReference type="PIRSR" id="PIRSR602401-1"/>
    </source>
</evidence>
<gene>
    <name evidence="9" type="ORF">VFPPC_05377</name>
</gene>
<dbReference type="PANTHER" id="PTHR24305">
    <property type="entry name" value="CYTOCHROME P450"/>
    <property type="match status" value="1"/>
</dbReference>
<keyword evidence="4 8" id="KW-0479">Metal-binding</keyword>
<keyword evidence="7" id="KW-0503">Monooxygenase</keyword>
<keyword evidence="10" id="KW-1185">Reference proteome</keyword>
<dbReference type="AlphaFoldDB" id="A0A179FG53"/>
<dbReference type="InterPro" id="IPR001128">
    <property type="entry name" value="Cyt_P450"/>
</dbReference>
<comment type="cofactor">
    <cofactor evidence="1 8">
        <name>heme</name>
        <dbReference type="ChEBI" id="CHEBI:30413"/>
    </cofactor>
</comment>
<dbReference type="GO" id="GO:0004497">
    <property type="term" value="F:monooxygenase activity"/>
    <property type="evidence" value="ECO:0007669"/>
    <property type="project" value="UniProtKB-KW"/>
</dbReference>
<evidence type="ECO:0000256" key="6">
    <source>
        <dbReference type="ARBA" id="ARBA00023004"/>
    </source>
</evidence>
<dbReference type="RefSeq" id="XP_022284250.1">
    <property type="nucleotide sequence ID" value="XM_022428455.1"/>
</dbReference>
<organism evidence="9 10">
    <name type="scientific">Pochonia chlamydosporia 170</name>
    <dbReference type="NCBI Taxonomy" id="1380566"/>
    <lineage>
        <taxon>Eukaryota</taxon>
        <taxon>Fungi</taxon>
        <taxon>Dikarya</taxon>
        <taxon>Ascomycota</taxon>
        <taxon>Pezizomycotina</taxon>
        <taxon>Sordariomycetes</taxon>
        <taxon>Hypocreomycetidae</taxon>
        <taxon>Hypocreales</taxon>
        <taxon>Clavicipitaceae</taxon>
        <taxon>Pochonia</taxon>
    </lineage>
</organism>
<name>A0A179FG53_METCM</name>
<reference evidence="9 10" key="1">
    <citation type="journal article" date="2016" name="PLoS Pathog.">
        <title>Biosynthesis of antibiotic leucinostatins in bio-control fungus Purpureocillium lilacinum and their inhibition on phytophthora revealed by genome mining.</title>
        <authorList>
            <person name="Wang G."/>
            <person name="Liu Z."/>
            <person name="Lin R."/>
            <person name="Li E."/>
            <person name="Mao Z."/>
            <person name="Ling J."/>
            <person name="Yang Y."/>
            <person name="Yin W.B."/>
            <person name="Xie B."/>
        </authorList>
    </citation>
    <scope>NUCLEOTIDE SEQUENCE [LARGE SCALE GENOMIC DNA]</scope>
    <source>
        <strain evidence="9">170</strain>
    </source>
</reference>
<accession>A0A179FG53</accession>
<dbReference type="GO" id="GO:0005506">
    <property type="term" value="F:iron ion binding"/>
    <property type="evidence" value="ECO:0007669"/>
    <property type="project" value="InterPro"/>
</dbReference>
<feature type="binding site" description="axial binding residue" evidence="8">
    <location>
        <position position="433"/>
    </location>
    <ligand>
        <name>heme</name>
        <dbReference type="ChEBI" id="CHEBI:30413"/>
    </ligand>
    <ligandPart>
        <name>Fe</name>
        <dbReference type="ChEBI" id="CHEBI:18248"/>
    </ligandPart>
</feature>
<dbReference type="InterPro" id="IPR036396">
    <property type="entry name" value="Cyt_P450_sf"/>
</dbReference>
<evidence type="ECO:0000256" key="7">
    <source>
        <dbReference type="ARBA" id="ARBA00023033"/>
    </source>
</evidence>
<keyword evidence="3 8" id="KW-0349">Heme</keyword>
<comment type="similarity">
    <text evidence="2">Belongs to the cytochrome P450 family.</text>
</comment>
<dbReference type="PRINTS" id="PR00463">
    <property type="entry name" value="EP450I"/>
</dbReference>
<dbReference type="CDD" id="cd11058">
    <property type="entry name" value="CYP60B-like"/>
    <property type="match status" value="1"/>
</dbReference>
<dbReference type="KEGG" id="pchm:VFPPC_05377"/>
<dbReference type="GO" id="GO:0020037">
    <property type="term" value="F:heme binding"/>
    <property type="evidence" value="ECO:0007669"/>
    <property type="project" value="InterPro"/>
</dbReference>
<protein>
    <submittedName>
        <fullName evidence="9">Cytochrome p450 protein</fullName>
    </submittedName>
</protein>
<evidence type="ECO:0000256" key="3">
    <source>
        <dbReference type="ARBA" id="ARBA00022617"/>
    </source>
</evidence>
<dbReference type="EMBL" id="LSBJ02000005">
    <property type="protein sequence ID" value="OAQ64029.2"/>
    <property type="molecule type" value="Genomic_DNA"/>
</dbReference>
<evidence type="ECO:0000256" key="5">
    <source>
        <dbReference type="ARBA" id="ARBA00023002"/>
    </source>
</evidence>
<evidence type="ECO:0000256" key="2">
    <source>
        <dbReference type="ARBA" id="ARBA00010617"/>
    </source>
</evidence>
<dbReference type="PRINTS" id="PR00385">
    <property type="entry name" value="P450"/>
</dbReference>
<dbReference type="InterPro" id="IPR050121">
    <property type="entry name" value="Cytochrome_P450_monoxygenase"/>
</dbReference>
<evidence type="ECO:0000256" key="1">
    <source>
        <dbReference type="ARBA" id="ARBA00001971"/>
    </source>
</evidence>
<dbReference type="Gene3D" id="1.10.630.10">
    <property type="entry name" value="Cytochrome P450"/>
    <property type="match status" value="1"/>
</dbReference>
<dbReference type="OrthoDB" id="6692864at2759"/>
<proteinExistence type="inferred from homology"/>
<dbReference type="Pfam" id="PF00067">
    <property type="entry name" value="p450"/>
    <property type="match status" value="1"/>
</dbReference>
<dbReference type="STRING" id="1380566.A0A179FG53"/>
<dbReference type="PANTHER" id="PTHR24305:SF230">
    <property type="entry name" value="P450, PUTATIVE (EUROFUNG)-RELATED"/>
    <property type="match status" value="1"/>
</dbReference>
<keyword evidence="6 8" id="KW-0408">Iron</keyword>
<dbReference type="GO" id="GO:0016705">
    <property type="term" value="F:oxidoreductase activity, acting on paired donors, with incorporation or reduction of molecular oxygen"/>
    <property type="evidence" value="ECO:0007669"/>
    <property type="project" value="InterPro"/>
</dbReference>
<evidence type="ECO:0000313" key="10">
    <source>
        <dbReference type="Proteomes" id="UP000078397"/>
    </source>
</evidence>
<dbReference type="InterPro" id="IPR002401">
    <property type="entry name" value="Cyt_P450_E_grp-I"/>
</dbReference>
<dbReference type="Proteomes" id="UP000078397">
    <property type="component" value="Unassembled WGS sequence"/>
</dbReference>
<keyword evidence="5" id="KW-0560">Oxidoreductase</keyword>
<dbReference type="GeneID" id="28848577"/>
<dbReference type="SUPFAM" id="SSF48264">
    <property type="entry name" value="Cytochrome P450"/>
    <property type="match status" value="1"/>
</dbReference>
<evidence type="ECO:0000313" key="9">
    <source>
        <dbReference type="EMBL" id="OAQ64029.2"/>
    </source>
</evidence>
<comment type="caution">
    <text evidence="9">The sequence shown here is derived from an EMBL/GenBank/DDBJ whole genome shotgun (WGS) entry which is preliminary data.</text>
</comment>
<sequence>MNLILTVFAIGALYIAIRLVYNVFLHPLRRFPGPLTNRASVLPKTYHLLSGTLPFHITDMHNKYGPIIRIAPNELAFINPQAWRDIYARKPGTHELPHDMKYYNATDITTTSLLSSHRESHDITRKLLAPGFSERALMAQEPVLDTYVSLLMRRLRENCTNSNGDSVPVDMTKWMAYTTFDLIGNLAFGSDFGCLSRSGYHPWVKLILGTVKNMSRIHALKALGILRVAIFFMRKLKVGERELALHVELTKSKTRQRVELGTGRNDFLDGLIKSGMAMDELVENGSLLIVAGSETSATLLTGALYLLTANPGVMEKLKNEVRGLFETEGDITLTTVNKLSYLTAVLQESLRCYPPVAGAAPRLTPKGGAEIAGTFVPAGTTVSVWQWAAYHDSEYFEDPYSFCPERFANPGVGRHKNDRLDVVNPFLVGPRNCIGQNLAYAEMRLILARLTWAFDLRIEEDGKGWLEGQKNYLFWEKPPLQMYLTPV</sequence>